<dbReference type="CDD" id="cd05266">
    <property type="entry name" value="SDR_a4"/>
    <property type="match status" value="1"/>
</dbReference>
<comment type="caution">
    <text evidence="1">The sequence shown here is derived from an EMBL/GenBank/DDBJ whole genome shotgun (WGS) entry which is preliminary data.</text>
</comment>
<dbReference type="Proteomes" id="UP000323426">
    <property type="component" value="Unassembled WGS sequence"/>
</dbReference>
<accession>A0A5M6DKG3</accession>
<dbReference type="PANTHER" id="PTHR48079">
    <property type="entry name" value="PROTEIN YEEZ"/>
    <property type="match status" value="1"/>
</dbReference>
<proteinExistence type="predicted"/>
<evidence type="ECO:0000313" key="1">
    <source>
        <dbReference type="EMBL" id="KAA5547978.1"/>
    </source>
</evidence>
<dbReference type="InterPro" id="IPR036291">
    <property type="entry name" value="NAD(P)-bd_dom_sf"/>
</dbReference>
<dbReference type="EMBL" id="VWSF01000004">
    <property type="protein sequence ID" value="KAA5547978.1"/>
    <property type="molecule type" value="Genomic_DNA"/>
</dbReference>
<dbReference type="RefSeq" id="WP_150087894.1">
    <property type="nucleotide sequence ID" value="NZ_VWSF01000004.1"/>
</dbReference>
<dbReference type="PANTHER" id="PTHR48079:SF6">
    <property type="entry name" value="NAD(P)-BINDING DOMAIN-CONTAINING PROTEIN-RELATED"/>
    <property type="match status" value="1"/>
</dbReference>
<protein>
    <submittedName>
        <fullName evidence="1">SDR family oxidoreductase</fullName>
    </submittedName>
</protein>
<keyword evidence="2" id="KW-1185">Reference proteome</keyword>
<dbReference type="InterPro" id="IPR051783">
    <property type="entry name" value="NAD(P)-dependent_oxidoreduct"/>
</dbReference>
<evidence type="ECO:0000313" key="2">
    <source>
        <dbReference type="Proteomes" id="UP000323426"/>
    </source>
</evidence>
<dbReference type="GO" id="GO:0005737">
    <property type="term" value="C:cytoplasm"/>
    <property type="evidence" value="ECO:0007669"/>
    <property type="project" value="TreeGrafter"/>
</dbReference>
<reference evidence="1 2" key="1">
    <citation type="submission" date="2019-09" db="EMBL/GenBank/DDBJ databases">
        <title>Genome sequence and assembly of Adhaeribacter sp.</title>
        <authorList>
            <person name="Chhetri G."/>
        </authorList>
    </citation>
    <scope>NUCLEOTIDE SEQUENCE [LARGE SCALE GENOMIC DNA]</scope>
    <source>
        <strain evidence="1 2">DK36</strain>
    </source>
</reference>
<name>A0A5M6DKG3_9BACT</name>
<sequence>MAKENKISILGCGWLGLPVAEHLLASGYEVHGSTTTPAKLDYLREKKIKAYLIDLAYNPPSENLPAFLETDILIISFPPGLRAGNGVKYLEQIVILNQHLRTAAVQKILFISSTSVYPDLKRVVTETEDLRPYLPDNILLQAENLLTSSENKKVSILRMGGLVGGTRQAGRFLAGKQNIPNPEAPVNLIHQEDCVGIISAIIEKNKWGEIFNGCADEHPSRMSFYTAAAQKLNLPAPHFAPASPADGFKIISNEKVKNLLSYVFKHPDPMLFL</sequence>
<dbReference type="Gene3D" id="3.40.50.720">
    <property type="entry name" value="NAD(P)-binding Rossmann-like Domain"/>
    <property type="match status" value="1"/>
</dbReference>
<dbReference type="SUPFAM" id="SSF51735">
    <property type="entry name" value="NAD(P)-binding Rossmann-fold domains"/>
    <property type="match status" value="1"/>
</dbReference>
<dbReference type="AlphaFoldDB" id="A0A5M6DKG3"/>
<dbReference type="GO" id="GO:0004029">
    <property type="term" value="F:aldehyde dehydrogenase (NAD+) activity"/>
    <property type="evidence" value="ECO:0007669"/>
    <property type="project" value="TreeGrafter"/>
</dbReference>
<organism evidence="1 2">
    <name type="scientific">Adhaeribacter rhizoryzae</name>
    <dbReference type="NCBI Taxonomy" id="2607907"/>
    <lineage>
        <taxon>Bacteria</taxon>
        <taxon>Pseudomonadati</taxon>
        <taxon>Bacteroidota</taxon>
        <taxon>Cytophagia</taxon>
        <taxon>Cytophagales</taxon>
        <taxon>Hymenobacteraceae</taxon>
        <taxon>Adhaeribacter</taxon>
    </lineage>
</organism>
<gene>
    <name evidence="1" type="ORF">F0145_08565</name>
</gene>